<comment type="caution">
    <text evidence="3">The sequence shown here is derived from an EMBL/GenBank/DDBJ whole genome shotgun (WGS) entry which is preliminary data.</text>
</comment>
<feature type="region of interest" description="Disordered" evidence="1">
    <location>
        <begin position="1"/>
        <end position="31"/>
    </location>
</feature>
<feature type="non-terminal residue" evidence="3">
    <location>
        <position position="268"/>
    </location>
</feature>
<evidence type="ECO:0000259" key="2">
    <source>
        <dbReference type="Pfam" id="PF03067"/>
    </source>
</evidence>
<sequence>CPHKASPKPGEYFANDDRKNPPKPSRNWGDPGNYEVCQATRAAAAAIKIPPHPLLFRNSGTSRRRGHERAIQDIYLAVQVMRDLLRVYRPAADRSRCVTERLLRAIASYCWSWIQDSPRVLRWNELKLASISFYPQVQWADNDGRCGVCGDSYSEARPRRHETGSSLDPNVTVRTYAPGEDVVIIVDVVANHLGYFEFGLCPRNDSGIRETEDCFQRLRVKSLNTSEVLVEEGDMRYRLASDRKGFFYLVATLPKDVTCSRCILRWHW</sequence>
<keyword evidence="4" id="KW-1185">Reference proteome</keyword>
<dbReference type="EMBL" id="MNPL01007083">
    <property type="protein sequence ID" value="OQR74968.1"/>
    <property type="molecule type" value="Genomic_DNA"/>
</dbReference>
<dbReference type="OrthoDB" id="64893at2759"/>
<evidence type="ECO:0000313" key="4">
    <source>
        <dbReference type="Proteomes" id="UP000192247"/>
    </source>
</evidence>
<evidence type="ECO:0000256" key="1">
    <source>
        <dbReference type="SAM" id="MobiDB-lite"/>
    </source>
</evidence>
<dbReference type="Pfam" id="PF03067">
    <property type="entry name" value="LPMO_10"/>
    <property type="match status" value="1"/>
</dbReference>
<feature type="non-terminal residue" evidence="3">
    <location>
        <position position="1"/>
    </location>
</feature>
<dbReference type="Proteomes" id="UP000192247">
    <property type="component" value="Unassembled WGS sequence"/>
</dbReference>
<evidence type="ECO:0000313" key="3">
    <source>
        <dbReference type="EMBL" id="OQR74968.1"/>
    </source>
</evidence>
<gene>
    <name evidence="3" type="ORF">BIW11_08731</name>
</gene>
<protein>
    <recommendedName>
        <fullName evidence="2">Chitin-binding type-4 domain-containing protein</fullName>
    </recommendedName>
</protein>
<dbReference type="InterPro" id="IPR004302">
    <property type="entry name" value="Cellulose/chitin-bd_N"/>
</dbReference>
<accession>A0A1V9XNM9</accession>
<feature type="domain" description="Chitin-binding type-4" evidence="2">
    <location>
        <begin position="96"/>
        <end position="267"/>
    </location>
</feature>
<dbReference type="STRING" id="418985.A0A1V9XNM9"/>
<organism evidence="3 4">
    <name type="scientific">Tropilaelaps mercedesae</name>
    <dbReference type="NCBI Taxonomy" id="418985"/>
    <lineage>
        <taxon>Eukaryota</taxon>
        <taxon>Metazoa</taxon>
        <taxon>Ecdysozoa</taxon>
        <taxon>Arthropoda</taxon>
        <taxon>Chelicerata</taxon>
        <taxon>Arachnida</taxon>
        <taxon>Acari</taxon>
        <taxon>Parasitiformes</taxon>
        <taxon>Mesostigmata</taxon>
        <taxon>Gamasina</taxon>
        <taxon>Dermanyssoidea</taxon>
        <taxon>Laelapidae</taxon>
        <taxon>Tropilaelaps</taxon>
    </lineage>
</organism>
<proteinExistence type="predicted"/>
<reference evidence="3 4" key="1">
    <citation type="journal article" date="2017" name="Gigascience">
        <title>Draft genome of the honey bee ectoparasitic mite, Tropilaelaps mercedesae, is shaped by the parasitic life history.</title>
        <authorList>
            <person name="Dong X."/>
            <person name="Armstrong S.D."/>
            <person name="Xia D."/>
            <person name="Makepeace B.L."/>
            <person name="Darby A.C."/>
            <person name="Kadowaki T."/>
        </authorList>
    </citation>
    <scope>NUCLEOTIDE SEQUENCE [LARGE SCALE GENOMIC DNA]</scope>
    <source>
        <strain evidence="3">Wuxi-XJTLU</strain>
    </source>
</reference>
<dbReference type="InParanoid" id="A0A1V9XNM9"/>
<name>A0A1V9XNM9_9ACAR</name>
<dbReference type="AlphaFoldDB" id="A0A1V9XNM9"/>